<keyword evidence="2" id="KW-1185">Reference proteome</keyword>
<accession>A0A9P0HEF0</accession>
<name>A0A9P0HEF0_NEZVI</name>
<protein>
    <submittedName>
        <fullName evidence="1">Uncharacterized protein</fullName>
    </submittedName>
</protein>
<dbReference type="OrthoDB" id="6610259at2759"/>
<evidence type="ECO:0000313" key="1">
    <source>
        <dbReference type="EMBL" id="CAH1400873.1"/>
    </source>
</evidence>
<evidence type="ECO:0000313" key="2">
    <source>
        <dbReference type="Proteomes" id="UP001152798"/>
    </source>
</evidence>
<dbReference type="EMBL" id="OV725081">
    <property type="protein sequence ID" value="CAH1400873.1"/>
    <property type="molecule type" value="Genomic_DNA"/>
</dbReference>
<proteinExistence type="predicted"/>
<sequence>MFFKICIYSVWLKLQSSSTRYNQQCLHFNHENKDIKICVNGLEKVMIIIHEAIATKCFLT</sequence>
<organism evidence="1 2">
    <name type="scientific">Nezara viridula</name>
    <name type="common">Southern green stink bug</name>
    <name type="synonym">Cimex viridulus</name>
    <dbReference type="NCBI Taxonomy" id="85310"/>
    <lineage>
        <taxon>Eukaryota</taxon>
        <taxon>Metazoa</taxon>
        <taxon>Ecdysozoa</taxon>
        <taxon>Arthropoda</taxon>
        <taxon>Hexapoda</taxon>
        <taxon>Insecta</taxon>
        <taxon>Pterygota</taxon>
        <taxon>Neoptera</taxon>
        <taxon>Paraneoptera</taxon>
        <taxon>Hemiptera</taxon>
        <taxon>Heteroptera</taxon>
        <taxon>Panheteroptera</taxon>
        <taxon>Pentatomomorpha</taxon>
        <taxon>Pentatomoidea</taxon>
        <taxon>Pentatomidae</taxon>
        <taxon>Pentatominae</taxon>
        <taxon>Nezara</taxon>
    </lineage>
</organism>
<reference evidence="1" key="1">
    <citation type="submission" date="2022-01" db="EMBL/GenBank/DDBJ databases">
        <authorList>
            <person name="King R."/>
        </authorList>
    </citation>
    <scope>NUCLEOTIDE SEQUENCE</scope>
</reference>
<gene>
    <name evidence="1" type="ORF">NEZAVI_LOCUS10018</name>
</gene>
<dbReference type="Proteomes" id="UP001152798">
    <property type="component" value="Chromosome 5"/>
</dbReference>
<dbReference type="AlphaFoldDB" id="A0A9P0HEF0"/>